<evidence type="ECO:0000313" key="2">
    <source>
        <dbReference type="EMBL" id="MBW30269.1"/>
    </source>
</evidence>
<name>A0A2M3ZP26_9DIPT</name>
<dbReference type="EMBL" id="GGFM01009518">
    <property type="protein sequence ID" value="MBW30269.1"/>
    <property type="molecule type" value="Transcribed_RNA"/>
</dbReference>
<proteinExistence type="predicted"/>
<organism evidence="2">
    <name type="scientific">Anopheles braziliensis</name>
    <dbReference type="NCBI Taxonomy" id="58242"/>
    <lineage>
        <taxon>Eukaryota</taxon>
        <taxon>Metazoa</taxon>
        <taxon>Ecdysozoa</taxon>
        <taxon>Arthropoda</taxon>
        <taxon>Hexapoda</taxon>
        <taxon>Insecta</taxon>
        <taxon>Pterygota</taxon>
        <taxon>Neoptera</taxon>
        <taxon>Endopterygota</taxon>
        <taxon>Diptera</taxon>
        <taxon>Nematocera</taxon>
        <taxon>Culicoidea</taxon>
        <taxon>Culicidae</taxon>
        <taxon>Anophelinae</taxon>
        <taxon>Anopheles</taxon>
    </lineage>
</organism>
<feature type="region of interest" description="Disordered" evidence="1">
    <location>
        <begin position="35"/>
        <end position="71"/>
    </location>
</feature>
<evidence type="ECO:0000256" key="1">
    <source>
        <dbReference type="SAM" id="MobiDB-lite"/>
    </source>
</evidence>
<accession>A0A2M3ZP26</accession>
<feature type="region of interest" description="Disordered" evidence="1">
    <location>
        <begin position="147"/>
        <end position="166"/>
    </location>
</feature>
<feature type="compositionally biased region" description="Basic residues" evidence="1">
    <location>
        <begin position="62"/>
        <end position="71"/>
    </location>
</feature>
<protein>
    <submittedName>
        <fullName evidence="2">Putative secreted peptide</fullName>
    </submittedName>
</protein>
<sequence length="237" mass="27025">MLGLLAAAAATVALRTHPYRQAAHRRSHFYRLSNAGALGTKTTPSKRPHRLSLTPTLSFGARTRKHAPRSHLTHTRTVVPVPLVFRRRTSFLSAQNSFVERRTKHFFGAGCCWRIICCPSPTTNNRIGKAFHTQNSHSRIDQLLHTTNKRTREENEKYDDATTTTTDDETGSLAMVVCCVRRSRFLAHLLHLFSLHFKTSVWLTLAHGLYRTDTRSLPLSWLSRSFAFYLVPFNAWP</sequence>
<dbReference type="AlphaFoldDB" id="A0A2M3ZP26"/>
<feature type="compositionally biased region" description="Basic and acidic residues" evidence="1">
    <location>
        <begin position="150"/>
        <end position="160"/>
    </location>
</feature>
<reference evidence="2" key="1">
    <citation type="submission" date="2018-01" db="EMBL/GenBank/DDBJ databases">
        <title>An insight into the sialome of Amazonian anophelines.</title>
        <authorList>
            <person name="Ribeiro J.M."/>
            <person name="Scarpassa V."/>
            <person name="Calvo E."/>
        </authorList>
    </citation>
    <scope>NUCLEOTIDE SEQUENCE</scope>
    <source>
        <tissue evidence="2">Salivary glands</tissue>
    </source>
</reference>